<comment type="caution">
    <text evidence="4">The sequence shown here is derived from an EMBL/GenBank/DDBJ whole genome shotgun (WGS) entry which is preliminary data.</text>
</comment>
<dbReference type="InterPro" id="IPR051848">
    <property type="entry name" value="PGIP"/>
</dbReference>
<protein>
    <recommendedName>
        <fullName evidence="3">Disease resistance R13L4/SHOC-2-like LRR domain-containing protein</fullName>
    </recommendedName>
</protein>
<keyword evidence="2" id="KW-0677">Repeat</keyword>
<dbReference type="Pfam" id="PF23598">
    <property type="entry name" value="LRR_14"/>
    <property type="match status" value="1"/>
</dbReference>
<keyword evidence="5" id="KW-1185">Reference proteome</keyword>
<name>A0AAV0J6S8_9ROSI</name>
<feature type="domain" description="Disease resistance R13L4/SHOC-2-like LRR" evidence="3">
    <location>
        <begin position="48"/>
        <end position="135"/>
    </location>
</feature>
<dbReference type="PANTHER" id="PTHR48059">
    <property type="entry name" value="POLYGALACTURONASE INHIBITOR 1"/>
    <property type="match status" value="1"/>
</dbReference>
<dbReference type="Proteomes" id="UP001154282">
    <property type="component" value="Unassembled WGS sequence"/>
</dbReference>
<dbReference type="SUPFAM" id="SSF52058">
    <property type="entry name" value="L domain-like"/>
    <property type="match status" value="1"/>
</dbReference>
<dbReference type="InterPro" id="IPR055414">
    <property type="entry name" value="LRR_R13L4/SHOC2-like"/>
</dbReference>
<evidence type="ECO:0000313" key="4">
    <source>
        <dbReference type="EMBL" id="CAI0405636.1"/>
    </source>
</evidence>
<evidence type="ECO:0000259" key="3">
    <source>
        <dbReference type="Pfam" id="PF23598"/>
    </source>
</evidence>
<evidence type="ECO:0000256" key="1">
    <source>
        <dbReference type="ARBA" id="ARBA00004196"/>
    </source>
</evidence>
<sequence>HRNQPPRRVGGSNPHKIRADLRLHARDHFPAICKLDQLTTLIVVDWKSLSGEIPDCVSSLSNLRVLDLVGNSHSDQIPSQIGNLGRLVVLNLADNRISGEIPTSVSKLECLNHLELNNNQIYRRIATYFGKLKMLSLALLGRNQLAGPVPDSIRWDGEFATMFRFLDGLQRVFYVSNAVREALVELCRLTLKVEAIFKGKTFLGNMVGASNGSFELGRMLLVREEGRRRMISNLVLGIFLVLVEEGKRRGVADFFVFFN</sequence>
<dbReference type="InterPro" id="IPR032675">
    <property type="entry name" value="LRR_dom_sf"/>
</dbReference>
<accession>A0AAV0J6S8</accession>
<evidence type="ECO:0000313" key="5">
    <source>
        <dbReference type="Proteomes" id="UP001154282"/>
    </source>
</evidence>
<dbReference type="EMBL" id="CAMGYJ010000004">
    <property type="protein sequence ID" value="CAI0405636.1"/>
    <property type="molecule type" value="Genomic_DNA"/>
</dbReference>
<dbReference type="PANTHER" id="PTHR48059:SF30">
    <property type="entry name" value="OS06G0587000 PROTEIN"/>
    <property type="match status" value="1"/>
</dbReference>
<proteinExistence type="predicted"/>
<dbReference type="Gene3D" id="3.80.10.10">
    <property type="entry name" value="Ribonuclease Inhibitor"/>
    <property type="match status" value="1"/>
</dbReference>
<feature type="non-terminal residue" evidence="4">
    <location>
        <position position="1"/>
    </location>
</feature>
<reference evidence="4" key="1">
    <citation type="submission" date="2022-08" db="EMBL/GenBank/DDBJ databases">
        <authorList>
            <person name="Gutierrez-Valencia J."/>
        </authorList>
    </citation>
    <scope>NUCLEOTIDE SEQUENCE</scope>
</reference>
<organism evidence="4 5">
    <name type="scientific">Linum tenue</name>
    <dbReference type="NCBI Taxonomy" id="586396"/>
    <lineage>
        <taxon>Eukaryota</taxon>
        <taxon>Viridiplantae</taxon>
        <taxon>Streptophyta</taxon>
        <taxon>Embryophyta</taxon>
        <taxon>Tracheophyta</taxon>
        <taxon>Spermatophyta</taxon>
        <taxon>Magnoliopsida</taxon>
        <taxon>eudicotyledons</taxon>
        <taxon>Gunneridae</taxon>
        <taxon>Pentapetalae</taxon>
        <taxon>rosids</taxon>
        <taxon>fabids</taxon>
        <taxon>Malpighiales</taxon>
        <taxon>Linaceae</taxon>
        <taxon>Linum</taxon>
    </lineage>
</organism>
<comment type="subcellular location">
    <subcellularLocation>
        <location evidence="1">Cell envelope</location>
    </subcellularLocation>
</comment>
<gene>
    <name evidence="4" type="ORF">LITE_LOCUS12936</name>
</gene>
<dbReference type="AlphaFoldDB" id="A0AAV0J6S8"/>
<evidence type="ECO:0000256" key="2">
    <source>
        <dbReference type="ARBA" id="ARBA00022737"/>
    </source>
</evidence>